<sequence length="148" mass="16605">MNTLGTNIKEARKKAGLTQMELAKLTNLSRSYIGDIEKDRYNPSLATLKAIANALNQPLDTILTDNDINNNEPTLTSRDEKDIKKKLDEALASIDSEALMFDGEPVEMDTETKELLKASLENSIRLAKTLAKKKYTPKKYQKNDKSDD</sequence>
<organism evidence="3">
    <name type="scientific">Siphoviridae sp. ctmAU6</name>
    <dbReference type="NCBI Taxonomy" id="2826451"/>
    <lineage>
        <taxon>Viruses</taxon>
        <taxon>Duplodnaviria</taxon>
        <taxon>Heunggongvirae</taxon>
        <taxon>Uroviricota</taxon>
        <taxon>Caudoviricetes</taxon>
    </lineage>
</organism>
<dbReference type="GO" id="GO:0003700">
    <property type="term" value="F:DNA-binding transcription factor activity"/>
    <property type="evidence" value="ECO:0007669"/>
    <property type="project" value="TreeGrafter"/>
</dbReference>
<evidence type="ECO:0000256" key="1">
    <source>
        <dbReference type="ARBA" id="ARBA00023125"/>
    </source>
</evidence>
<name>A0A8S5MF81_9CAUD</name>
<dbReference type="InterPro" id="IPR001387">
    <property type="entry name" value="Cro/C1-type_HTH"/>
</dbReference>
<proteinExistence type="predicted"/>
<dbReference type="InterPro" id="IPR010982">
    <property type="entry name" value="Lambda_DNA-bd_dom_sf"/>
</dbReference>
<dbReference type="GO" id="GO:0003677">
    <property type="term" value="F:DNA binding"/>
    <property type="evidence" value="ECO:0007669"/>
    <property type="project" value="UniProtKB-KW"/>
</dbReference>
<dbReference type="Pfam" id="PF01381">
    <property type="entry name" value="HTH_3"/>
    <property type="match status" value="1"/>
</dbReference>
<dbReference type="PANTHER" id="PTHR46797:SF1">
    <property type="entry name" value="METHYLPHOSPHONATE SYNTHASE"/>
    <property type="match status" value="1"/>
</dbReference>
<feature type="domain" description="HTH cro/C1-type" evidence="2">
    <location>
        <begin position="8"/>
        <end position="62"/>
    </location>
</feature>
<dbReference type="EMBL" id="BK014889">
    <property type="protein sequence ID" value="DAD80848.1"/>
    <property type="molecule type" value="Genomic_DNA"/>
</dbReference>
<dbReference type="SUPFAM" id="SSF47413">
    <property type="entry name" value="lambda repressor-like DNA-binding domains"/>
    <property type="match status" value="1"/>
</dbReference>
<dbReference type="PANTHER" id="PTHR46797">
    <property type="entry name" value="HTH-TYPE TRANSCRIPTIONAL REGULATOR"/>
    <property type="match status" value="1"/>
</dbReference>
<dbReference type="CDD" id="cd00093">
    <property type="entry name" value="HTH_XRE"/>
    <property type="match status" value="1"/>
</dbReference>
<dbReference type="InterPro" id="IPR050807">
    <property type="entry name" value="TransReg_Diox_bact_type"/>
</dbReference>
<evidence type="ECO:0000259" key="2">
    <source>
        <dbReference type="PROSITE" id="PS50943"/>
    </source>
</evidence>
<evidence type="ECO:0000313" key="3">
    <source>
        <dbReference type="EMBL" id="DAD80848.1"/>
    </source>
</evidence>
<dbReference type="SMART" id="SM00530">
    <property type="entry name" value="HTH_XRE"/>
    <property type="match status" value="1"/>
</dbReference>
<accession>A0A8S5MF81</accession>
<keyword evidence="1" id="KW-0238">DNA-binding</keyword>
<protein>
    <submittedName>
        <fullName evidence="3">Helix-turn-helix XRE-family like protein</fullName>
    </submittedName>
</protein>
<reference evidence="3" key="1">
    <citation type="journal article" date="2021" name="Proc. Natl. Acad. Sci. U.S.A.">
        <title>A Catalog of Tens of Thousands of Viruses from Human Metagenomes Reveals Hidden Associations with Chronic Diseases.</title>
        <authorList>
            <person name="Tisza M.J."/>
            <person name="Buck C.B."/>
        </authorList>
    </citation>
    <scope>NUCLEOTIDE SEQUENCE</scope>
    <source>
        <strain evidence="3">CtmAU6</strain>
    </source>
</reference>
<dbReference type="Gene3D" id="1.10.260.40">
    <property type="entry name" value="lambda repressor-like DNA-binding domains"/>
    <property type="match status" value="1"/>
</dbReference>
<dbReference type="PROSITE" id="PS50943">
    <property type="entry name" value="HTH_CROC1"/>
    <property type="match status" value="1"/>
</dbReference>